<dbReference type="EMBL" id="AZDX01000003">
    <property type="protein sequence ID" value="KRL08023.1"/>
    <property type="molecule type" value="Genomic_DNA"/>
</dbReference>
<protein>
    <submittedName>
        <fullName evidence="1">Uncharacterized protein</fullName>
    </submittedName>
</protein>
<evidence type="ECO:0000313" key="2">
    <source>
        <dbReference type="Proteomes" id="UP000051448"/>
    </source>
</evidence>
<evidence type="ECO:0000313" key="1">
    <source>
        <dbReference type="EMBL" id="KRL08023.1"/>
    </source>
</evidence>
<proteinExistence type="predicted"/>
<dbReference type="PATRIC" id="fig|1423759.3.peg.1161"/>
<comment type="caution">
    <text evidence="1">The sequence shown here is derived from an EMBL/GenBank/DDBJ whole genome shotgun (WGS) entry which is preliminary data.</text>
</comment>
<gene>
    <name evidence="1" type="ORF">FC92_GL001096</name>
</gene>
<dbReference type="AlphaFoldDB" id="A0A0R1MJ61"/>
<name>A0A0R1MJ61_9LACO</name>
<dbReference type="STRING" id="1423759.FC92_GL001096"/>
<accession>A0A0R1MJ61</accession>
<sequence>MAMMSHVPLNLYISLIISNNKEVMLSSFGENGLRQSEMKMNMIRNIIKEVAWRTHKKTWEVVNLFFGMLSDVYLNDNTLRIFTRQELVEYIEEEQEYFKKIYGGL</sequence>
<dbReference type="RefSeq" id="WP_057868810.1">
    <property type="nucleotide sequence ID" value="NZ_AZDX01000003.1"/>
</dbReference>
<dbReference type="Proteomes" id="UP000051448">
    <property type="component" value="Unassembled WGS sequence"/>
</dbReference>
<organism evidence="1 2">
    <name type="scientific">Liquorilactobacillus hordei DSM 19519</name>
    <dbReference type="NCBI Taxonomy" id="1423759"/>
    <lineage>
        <taxon>Bacteria</taxon>
        <taxon>Bacillati</taxon>
        <taxon>Bacillota</taxon>
        <taxon>Bacilli</taxon>
        <taxon>Lactobacillales</taxon>
        <taxon>Lactobacillaceae</taxon>
        <taxon>Liquorilactobacillus</taxon>
    </lineage>
</organism>
<reference evidence="1 2" key="1">
    <citation type="journal article" date="2015" name="Genome Announc.">
        <title>Expanding the biotechnology potential of lactobacilli through comparative genomics of 213 strains and associated genera.</title>
        <authorList>
            <person name="Sun Z."/>
            <person name="Harris H.M."/>
            <person name="McCann A."/>
            <person name="Guo C."/>
            <person name="Argimon S."/>
            <person name="Zhang W."/>
            <person name="Yang X."/>
            <person name="Jeffery I.B."/>
            <person name="Cooney J.C."/>
            <person name="Kagawa T.F."/>
            <person name="Liu W."/>
            <person name="Song Y."/>
            <person name="Salvetti E."/>
            <person name="Wrobel A."/>
            <person name="Rasinkangas P."/>
            <person name="Parkhill J."/>
            <person name="Rea M.C."/>
            <person name="O'Sullivan O."/>
            <person name="Ritari J."/>
            <person name="Douillard F.P."/>
            <person name="Paul Ross R."/>
            <person name="Yang R."/>
            <person name="Briner A.E."/>
            <person name="Felis G.E."/>
            <person name="de Vos W.M."/>
            <person name="Barrangou R."/>
            <person name="Klaenhammer T.R."/>
            <person name="Caufield P.W."/>
            <person name="Cui Y."/>
            <person name="Zhang H."/>
            <person name="O'Toole P.W."/>
        </authorList>
    </citation>
    <scope>NUCLEOTIDE SEQUENCE [LARGE SCALE GENOMIC DNA]</scope>
    <source>
        <strain evidence="1 2">DSM 19519</strain>
    </source>
</reference>
<keyword evidence="2" id="KW-1185">Reference proteome</keyword>
<dbReference type="GeneID" id="98309506"/>